<protein>
    <submittedName>
        <fullName evidence="2">Uncharacterized protein</fullName>
    </submittedName>
</protein>
<keyword evidence="3" id="KW-1185">Reference proteome</keyword>
<sequence>MCHNFKVSAITSGIGTTGALMDFARMGATEHSVTLFMFRMATVGMQFVEAAAHWYIDRSNGVNCTFPVQVVAFSGYVTLWVQAVTLAMHCRACCTKPFYRGRFSSLIWLSALAAVLAVGSAAHALYTGPDGPAIATGNFESYLGE</sequence>
<evidence type="ECO:0000313" key="2">
    <source>
        <dbReference type="EMBL" id="GIQ86650.1"/>
    </source>
</evidence>
<keyword evidence="1" id="KW-0472">Membrane</keyword>
<evidence type="ECO:0000313" key="3">
    <source>
        <dbReference type="Proteomes" id="UP000265618"/>
    </source>
</evidence>
<accession>A0A9K3D302</accession>
<dbReference type="AlphaFoldDB" id="A0A9K3D302"/>
<evidence type="ECO:0000256" key="1">
    <source>
        <dbReference type="SAM" id="Phobius"/>
    </source>
</evidence>
<keyword evidence="1" id="KW-0812">Transmembrane</keyword>
<feature type="transmembrane region" description="Helical" evidence="1">
    <location>
        <begin position="106"/>
        <end position="126"/>
    </location>
</feature>
<organism evidence="2 3">
    <name type="scientific">Kipferlia bialata</name>
    <dbReference type="NCBI Taxonomy" id="797122"/>
    <lineage>
        <taxon>Eukaryota</taxon>
        <taxon>Metamonada</taxon>
        <taxon>Carpediemonas-like organisms</taxon>
        <taxon>Kipferlia</taxon>
    </lineage>
</organism>
<name>A0A9K3D302_9EUKA</name>
<dbReference type="EMBL" id="BDIP01002672">
    <property type="protein sequence ID" value="GIQ86650.1"/>
    <property type="molecule type" value="Genomic_DNA"/>
</dbReference>
<proteinExistence type="predicted"/>
<comment type="caution">
    <text evidence="2">The sequence shown here is derived from an EMBL/GenBank/DDBJ whole genome shotgun (WGS) entry which is preliminary data.</text>
</comment>
<keyword evidence="1" id="KW-1133">Transmembrane helix</keyword>
<dbReference type="Proteomes" id="UP000265618">
    <property type="component" value="Unassembled WGS sequence"/>
</dbReference>
<gene>
    <name evidence="2" type="ORF">KIPB_008543</name>
</gene>
<reference evidence="2 3" key="1">
    <citation type="journal article" date="2018" name="PLoS ONE">
        <title>The draft genome of Kipferlia bialata reveals reductive genome evolution in fornicate parasites.</title>
        <authorList>
            <person name="Tanifuji G."/>
            <person name="Takabayashi S."/>
            <person name="Kume K."/>
            <person name="Takagi M."/>
            <person name="Nakayama T."/>
            <person name="Kamikawa R."/>
            <person name="Inagaki Y."/>
            <person name="Hashimoto T."/>
        </authorList>
    </citation>
    <scope>NUCLEOTIDE SEQUENCE [LARGE SCALE GENOMIC DNA]</scope>
    <source>
        <strain evidence="2">NY0173</strain>
    </source>
</reference>